<name>A0A2P6QEL2_ROSCH</name>
<organism evidence="3 4">
    <name type="scientific">Rosa chinensis</name>
    <name type="common">China rose</name>
    <dbReference type="NCBI Taxonomy" id="74649"/>
    <lineage>
        <taxon>Eukaryota</taxon>
        <taxon>Viridiplantae</taxon>
        <taxon>Streptophyta</taxon>
        <taxon>Embryophyta</taxon>
        <taxon>Tracheophyta</taxon>
        <taxon>Spermatophyta</taxon>
        <taxon>Magnoliopsida</taxon>
        <taxon>eudicotyledons</taxon>
        <taxon>Gunneridae</taxon>
        <taxon>Pentapetalae</taxon>
        <taxon>rosids</taxon>
        <taxon>fabids</taxon>
        <taxon>Rosales</taxon>
        <taxon>Rosaceae</taxon>
        <taxon>Rosoideae</taxon>
        <taxon>Rosoideae incertae sedis</taxon>
        <taxon>Rosa</taxon>
    </lineage>
</organism>
<feature type="binding site" evidence="1">
    <location>
        <position position="25"/>
    </location>
    <ligand>
        <name>chlorophyll a</name>
        <dbReference type="ChEBI" id="CHEBI:58416"/>
        <label>1</label>
    </ligand>
</feature>
<keyword evidence="2" id="KW-0812">Transmembrane</keyword>
<evidence type="ECO:0000256" key="2">
    <source>
        <dbReference type="RuleBase" id="RU363080"/>
    </source>
</evidence>
<keyword evidence="2" id="KW-0150">Chloroplast</keyword>
<keyword evidence="1 2" id="KW-0148">Chlorophyll</keyword>
<dbReference type="GO" id="GO:0009522">
    <property type="term" value="C:photosystem I"/>
    <property type="evidence" value="ECO:0007669"/>
    <property type="project" value="UniProtKB-KW"/>
</dbReference>
<accession>A0A2P6QEL2</accession>
<dbReference type="GO" id="GO:0009523">
    <property type="term" value="C:photosystem II"/>
    <property type="evidence" value="ECO:0007669"/>
    <property type="project" value="UniProtKB-KW"/>
</dbReference>
<keyword evidence="2" id="KW-0604">Photosystem II</keyword>
<keyword evidence="2" id="KW-0602">Photosynthesis</keyword>
<dbReference type="GO" id="GO:0009535">
    <property type="term" value="C:chloroplast thylakoid membrane"/>
    <property type="evidence" value="ECO:0007669"/>
    <property type="project" value="UniProtKB-SubCell"/>
</dbReference>
<evidence type="ECO:0000256" key="1">
    <source>
        <dbReference type="PIRSR" id="PIRSR601344-1"/>
    </source>
</evidence>
<dbReference type="GO" id="GO:0016168">
    <property type="term" value="F:chlorophyll binding"/>
    <property type="evidence" value="ECO:0007669"/>
    <property type="project" value="UniProtKB-KW"/>
</dbReference>
<keyword evidence="2" id="KW-1133">Transmembrane helix</keyword>
<dbReference type="Proteomes" id="UP000238479">
    <property type="component" value="Chromosome 5"/>
</dbReference>
<evidence type="ECO:0000313" key="3">
    <source>
        <dbReference type="EMBL" id="PRQ32606.1"/>
    </source>
</evidence>
<proteinExistence type="inferred from homology"/>
<comment type="caution">
    <text evidence="3">The sequence shown here is derived from an EMBL/GenBank/DDBJ whole genome shotgun (WGS) entry which is preliminary data.</text>
</comment>
<keyword evidence="2" id="KW-0934">Plastid</keyword>
<dbReference type="InterPro" id="IPR001344">
    <property type="entry name" value="Chloro_AB-bd_pln"/>
</dbReference>
<dbReference type="AlphaFoldDB" id="A0A2P6QEL2"/>
<dbReference type="Gene3D" id="1.10.3460.10">
    <property type="entry name" value="Chlorophyll a/b binding protein domain"/>
    <property type="match status" value="1"/>
</dbReference>
<keyword evidence="2" id="KW-0157">Chromophore</keyword>
<comment type="subcellular location">
    <subcellularLocation>
        <location evidence="2">Plastid</location>
        <location evidence="2">Chloroplast thylakoid membrane</location>
    </subcellularLocation>
</comment>
<dbReference type="STRING" id="74649.A0A2P6QEL2"/>
<protein>
    <recommendedName>
        <fullName evidence="2">Chlorophyll a-b binding protein, chloroplastic</fullName>
    </recommendedName>
</protein>
<keyword evidence="2" id="KW-0603">Photosystem I</keyword>
<keyword evidence="2" id="KW-0472">Membrane</keyword>
<dbReference type="EMBL" id="PDCK01000043">
    <property type="protein sequence ID" value="PRQ32606.1"/>
    <property type="molecule type" value="Genomic_DNA"/>
</dbReference>
<feature type="binding site" evidence="1">
    <location>
        <position position="10"/>
    </location>
    <ligand>
        <name>chlorophyll a</name>
        <dbReference type="ChEBI" id="CHEBI:58416"/>
        <label>1</label>
    </ligand>
</feature>
<feature type="transmembrane region" description="Helical" evidence="2">
    <location>
        <begin position="37"/>
        <end position="60"/>
    </location>
</feature>
<comment type="function">
    <text evidence="2">The light-harvesting complex (LHC) functions as a light receptor, it captures and delivers excitation energy to photosystems with which it is closely associated.</text>
</comment>
<evidence type="ECO:0000313" key="4">
    <source>
        <dbReference type="Proteomes" id="UP000238479"/>
    </source>
</evidence>
<dbReference type="Gramene" id="PRQ32606">
    <property type="protein sequence ID" value="PRQ32606"/>
    <property type="gene ID" value="RchiOBHm_Chr5g0048261"/>
</dbReference>
<sequence length="104" mass="11919">MTSIFGFFVQAIVTGKGPVENLYDHVADPVANNDLNVWILCSFFFLCSASFCLNNFFVYWPKEKKRIQEKRKKRTVYLSKCGAHSGAHVNRCMLYCNLGISKLE</sequence>
<gene>
    <name evidence="3" type="ORF">RchiOBHm_Chr5g0048261</name>
</gene>
<reference evidence="3 4" key="1">
    <citation type="journal article" date="2018" name="Nat. Genet.">
        <title>The Rosa genome provides new insights in the design of modern roses.</title>
        <authorList>
            <person name="Bendahmane M."/>
        </authorList>
    </citation>
    <scope>NUCLEOTIDE SEQUENCE [LARGE SCALE GENOMIC DNA]</scope>
    <source>
        <strain evidence="4">cv. Old Blush</strain>
    </source>
</reference>
<dbReference type="PANTHER" id="PTHR21649">
    <property type="entry name" value="CHLOROPHYLL A/B BINDING PROTEIN"/>
    <property type="match status" value="1"/>
</dbReference>
<dbReference type="SUPFAM" id="SSF103511">
    <property type="entry name" value="Chlorophyll a-b binding protein"/>
    <property type="match status" value="1"/>
</dbReference>
<dbReference type="GO" id="GO:0009765">
    <property type="term" value="P:photosynthesis, light harvesting"/>
    <property type="evidence" value="ECO:0007669"/>
    <property type="project" value="InterPro"/>
</dbReference>
<keyword evidence="4" id="KW-1185">Reference proteome</keyword>
<keyword evidence="2" id="KW-0793">Thylakoid</keyword>
<comment type="similarity">
    <text evidence="2">Belongs to the light-harvesting chlorophyll a/b-binding (LHC) protein family.</text>
</comment>